<keyword evidence="2" id="KW-1185">Reference proteome</keyword>
<protein>
    <submittedName>
        <fullName evidence="1">Uncharacterized protein</fullName>
    </submittedName>
</protein>
<evidence type="ECO:0000313" key="1">
    <source>
        <dbReference type="EMBL" id="KHD06081.1"/>
    </source>
</evidence>
<comment type="caution">
    <text evidence="1">The sequence shown here is derived from an EMBL/GenBank/DDBJ whole genome shotgun (WGS) entry which is preliminary data.</text>
</comment>
<name>A0A0A6RQC8_9GAMM</name>
<dbReference type="Proteomes" id="UP000030428">
    <property type="component" value="Unassembled WGS sequence"/>
</dbReference>
<accession>A0A0A6RQC8</accession>
<reference evidence="1 2" key="1">
    <citation type="journal article" date="2016" name="Front. Microbiol.">
        <title>Single-Cell (Meta-)Genomics of a Dimorphic Candidatus Thiomargarita nelsonii Reveals Genomic Plasticity.</title>
        <authorList>
            <person name="Flood B.E."/>
            <person name="Fliss P."/>
            <person name="Jones D.S."/>
            <person name="Dick G.J."/>
            <person name="Jain S."/>
            <person name="Kaster A.K."/>
            <person name="Winkel M."/>
            <person name="Mussmann M."/>
            <person name="Bailey J."/>
        </authorList>
    </citation>
    <scope>NUCLEOTIDE SEQUENCE [LARGE SCALE GENOMIC DNA]</scope>
    <source>
        <strain evidence="1">Hydrate Ridge</strain>
    </source>
</reference>
<proteinExistence type="predicted"/>
<evidence type="ECO:0000313" key="2">
    <source>
        <dbReference type="Proteomes" id="UP000030428"/>
    </source>
</evidence>
<organism evidence="1 2">
    <name type="scientific">Candidatus Thiomargarita nelsonii</name>
    <dbReference type="NCBI Taxonomy" id="1003181"/>
    <lineage>
        <taxon>Bacteria</taxon>
        <taxon>Pseudomonadati</taxon>
        <taxon>Pseudomonadota</taxon>
        <taxon>Gammaproteobacteria</taxon>
        <taxon>Thiotrichales</taxon>
        <taxon>Thiotrichaceae</taxon>
        <taxon>Thiomargarita</taxon>
    </lineage>
</organism>
<dbReference type="EMBL" id="JSZA02000065">
    <property type="protein sequence ID" value="KHD06081.1"/>
    <property type="molecule type" value="Genomic_DNA"/>
</dbReference>
<dbReference type="AlphaFoldDB" id="A0A0A6RQC8"/>
<gene>
    <name evidence="1" type="ORF">PN36_17125</name>
</gene>
<sequence length="86" mass="10118">MEITLTLSDDIAKQIQNLPNPNEFVSQIVKDALKKLTNQQQKAKEPWAKIAQRIHTDPVHLAGYSQQLKKDMREFRENFEFLHDRT</sequence>